<dbReference type="InterPro" id="IPR027417">
    <property type="entry name" value="P-loop_NTPase"/>
</dbReference>
<keyword evidence="7" id="KW-1185">Reference proteome</keyword>
<dbReference type="OrthoDB" id="5296765at2"/>
<feature type="domain" description="ABC transporter" evidence="5">
    <location>
        <begin position="12"/>
        <end position="244"/>
    </location>
</feature>
<dbReference type="RefSeq" id="WP_102157853.1">
    <property type="nucleotide sequence ID" value="NZ_PGGT01000012.1"/>
</dbReference>
<sequence>MSGTSPADPAAVTFDGVSVDLAGRTAVHDVDLHVPAGQFLGLLGPNGSGKSTLLRTLYKVNRPSAGVVRVAGDDLLSLAPREAARRVAVLAQEGSSDFAMTVDDVVMLGRTPHQGGFGATSAADRRIAAEALELVSAGQLAGREFSTLSGGEKQRVLLARAFAQQTPVLVLDEPTNHLDIHYQLELLELVAARGVTVIAALHDVNLAAQFCDRIAVLVDGRLVAQGTPDEVVRPEVIDPAFRVVSDHLPNPHAGHPVISFRRPRSRNLTSHTRA</sequence>
<comment type="caution">
    <text evidence="6">The sequence shown here is derived from an EMBL/GenBank/DDBJ whole genome shotgun (WGS) entry which is preliminary data.</text>
</comment>
<dbReference type="SMART" id="SM00382">
    <property type="entry name" value="AAA"/>
    <property type="match status" value="1"/>
</dbReference>
<dbReference type="GO" id="GO:0016887">
    <property type="term" value="F:ATP hydrolysis activity"/>
    <property type="evidence" value="ECO:0007669"/>
    <property type="project" value="InterPro"/>
</dbReference>
<dbReference type="FunFam" id="3.40.50.300:FF:000134">
    <property type="entry name" value="Iron-enterobactin ABC transporter ATP-binding protein"/>
    <property type="match status" value="1"/>
</dbReference>
<dbReference type="InterPro" id="IPR003593">
    <property type="entry name" value="AAA+_ATPase"/>
</dbReference>
<dbReference type="AlphaFoldDB" id="A0A4Q8AGD0"/>
<dbReference type="Pfam" id="PF00005">
    <property type="entry name" value="ABC_tran"/>
    <property type="match status" value="1"/>
</dbReference>
<dbReference type="Gene3D" id="3.40.50.300">
    <property type="entry name" value="P-loop containing nucleotide triphosphate hydrolases"/>
    <property type="match status" value="1"/>
</dbReference>
<dbReference type="InterPro" id="IPR017871">
    <property type="entry name" value="ABC_transporter-like_CS"/>
</dbReference>
<evidence type="ECO:0000259" key="5">
    <source>
        <dbReference type="PROSITE" id="PS50893"/>
    </source>
</evidence>
<accession>A0A4Q8AGD0</accession>
<keyword evidence="3 6" id="KW-0067">ATP-binding</keyword>
<dbReference type="PANTHER" id="PTHR42794:SF2">
    <property type="entry name" value="ABC TRANSPORTER ATP-BINDING PROTEIN"/>
    <property type="match status" value="1"/>
</dbReference>
<evidence type="ECO:0000313" key="6">
    <source>
        <dbReference type="EMBL" id="RZU63420.1"/>
    </source>
</evidence>
<protein>
    <submittedName>
        <fullName evidence="6">Iron complex transport system ATP-binding protein</fullName>
    </submittedName>
</protein>
<dbReference type="PANTHER" id="PTHR42794">
    <property type="entry name" value="HEMIN IMPORT ATP-BINDING PROTEIN HMUV"/>
    <property type="match status" value="1"/>
</dbReference>
<dbReference type="CDD" id="cd03214">
    <property type="entry name" value="ABC_Iron-Siderophores_B12_Hemin"/>
    <property type="match status" value="1"/>
</dbReference>
<dbReference type="EMBL" id="SHLA01000001">
    <property type="protein sequence ID" value="RZU63420.1"/>
    <property type="molecule type" value="Genomic_DNA"/>
</dbReference>
<keyword evidence="1" id="KW-0813">Transport</keyword>
<evidence type="ECO:0000313" key="7">
    <source>
        <dbReference type="Proteomes" id="UP000292685"/>
    </source>
</evidence>
<gene>
    <name evidence="6" type="ORF">EV380_3038</name>
</gene>
<dbReference type="Proteomes" id="UP000292685">
    <property type="component" value="Unassembled WGS sequence"/>
</dbReference>
<dbReference type="InterPro" id="IPR003439">
    <property type="entry name" value="ABC_transporter-like_ATP-bd"/>
</dbReference>
<keyword evidence="2" id="KW-0547">Nucleotide-binding</keyword>
<evidence type="ECO:0000256" key="2">
    <source>
        <dbReference type="ARBA" id="ARBA00022741"/>
    </source>
</evidence>
<feature type="region of interest" description="Disordered" evidence="4">
    <location>
        <begin position="254"/>
        <end position="274"/>
    </location>
</feature>
<evidence type="ECO:0000256" key="3">
    <source>
        <dbReference type="ARBA" id="ARBA00022840"/>
    </source>
</evidence>
<organism evidence="6 7">
    <name type="scientific">Zhihengliuella halotolerans</name>
    <dbReference type="NCBI Taxonomy" id="370736"/>
    <lineage>
        <taxon>Bacteria</taxon>
        <taxon>Bacillati</taxon>
        <taxon>Actinomycetota</taxon>
        <taxon>Actinomycetes</taxon>
        <taxon>Micrococcales</taxon>
        <taxon>Micrococcaceae</taxon>
        <taxon>Zhihengliuella</taxon>
    </lineage>
</organism>
<evidence type="ECO:0000256" key="4">
    <source>
        <dbReference type="SAM" id="MobiDB-lite"/>
    </source>
</evidence>
<dbReference type="SUPFAM" id="SSF52540">
    <property type="entry name" value="P-loop containing nucleoside triphosphate hydrolases"/>
    <property type="match status" value="1"/>
</dbReference>
<dbReference type="GO" id="GO:0005524">
    <property type="term" value="F:ATP binding"/>
    <property type="evidence" value="ECO:0007669"/>
    <property type="project" value="UniProtKB-KW"/>
</dbReference>
<dbReference type="PROSITE" id="PS00211">
    <property type="entry name" value="ABC_TRANSPORTER_1"/>
    <property type="match status" value="1"/>
</dbReference>
<name>A0A4Q8AGD0_9MICC</name>
<proteinExistence type="predicted"/>
<dbReference type="PROSITE" id="PS50893">
    <property type="entry name" value="ABC_TRANSPORTER_2"/>
    <property type="match status" value="1"/>
</dbReference>
<reference evidence="6 7" key="1">
    <citation type="submission" date="2019-02" db="EMBL/GenBank/DDBJ databases">
        <title>Sequencing the genomes of 1000 actinobacteria strains.</title>
        <authorList>
            <person name="Klenk H.-P."/>
        </authorList>
    </citation>
    <scope>NUCLEOTIDE SEQUENCE [LARGE SCALE GENOMIC DNA]</scope>
    <source>
        <strain evidence="6 7">DSM 17364</strain>
    </source>
</reference>
<evidence type="ECO:0000256" key="1">
    <source>
        <dbReference type="ARBA" id="ARBA00022448"/>
    </source>
</evidence>